<sequence length="613" mass="68090">MRIINKCLFLLLLVLSACNEEYKLPEYPETSQEGAFRLHATGYSVDTPNERHTEQEVTRMSGSEICFDRLEHYIIDTEGELVTGFRSLYNAGLSEIKAEGLRDGAYELLILAVKGDSDTDGAVIHPLTNASSPWLTFQNGIESGSLEAEYYYARHPFSVSGGKITGQDVDLNRIVGKVEFSLNFSNEYVRHSISSVEVVLDEGSTSAAALNGDGTITGGRRTENFSLPKDGDEHLYFPVAGGSTLSGKINVKSQRHTGELIEHSFDFKVAVRPNRHSLVTINVTHPDDHTGMLYIRKDAYTEDNFYTILSDSESKDVYYNSGLRSFYVNAPLQVSVVENRLQLRFYSPVSISDVTLYARLPSVKEYVEFAFIDSIPAFCNATFDLPSWTKGAVYRTESGRYVNLPAQEWDDLPDLQFKISSDDPYWQKISKLRAKWYITFNSYGGNPDTDDGRPNGNWMGMRPVHAREAVALLTNVAYMCTLDTYAAKLQEIQGTVPGNDGKTQVDMSTVIPRLESLVRLNTGLIYTGNGVLGLGGGYTLGVYQGTYLEHYNSPYAAHVVFHEMAHCMGYSHNSGMTYGNFAGTSGSFYVANIGKLPVPVKTILNSNVNPNKY</sequence>
<keyword evidence="3" id="KW-1185">Reference proteome</keyword>
<evidence type="ECO:0000313" key="2">
    <source>
        <dbReference type="EMBL" id="QIU94865.1"/>
    </source>
</evidence>
<dbReference type="AlphaFoldDB" id="A0A6H0KNL1"/>
<accession>A0A6H0KNL1</accession>
<reference evidence="2 3" key="1">
    <citation type="submission" date="2020-03" db="EMBL/GenBank/DDBJ databases">
        <title>Genomic analysis of Bacteroides faecium CBA7301.</title>
        <authorList>
            <person name="Kim J."/>
            <person name="Roh S.W."/>
        </authorList>
    </citation>
    <scope>NUCLEOTIDE SEQUENCE [LARGE SCALE GENOMIC DNA]</scope>
    <source>
        <strain evidence="2 3">CBA7301</strain>
    </source>
</reference>
<protein>
    <submittedName>
        <fullName evidence="2">Uncharacterized protein</fullName>
    </submittedName>
</protein>
<proteinExistence type="predicted"/>
<dbReference type="RefSeq" id="WP_167963157.1">
    <property type="nucleotide sequence ID" value="NZ_CP050831.1"/>
</dbReference>
<keyword evidence="1" id="KW-0732">Signal</keyword>
<organism evidence="2 3">
    <name type="scientific">Bacteroides faecium</name>
    <dbReference type="NCBI Taxonomy" id="2715212"/>
    <lineage>
        <taxon>Bacteria</taxon>
        <taxon>Pseudomonadati</taxon>
        <taxon>Bacteroidota</taxon>
        <taxon>Bacteroidia</taxon>
        <taxon>Bacteroidales</taxon>
        <taxon>Bacteroidaceae</taxon>
        <taxon>Bacteroides</taxon>
    </lineage>
</organism>
<dbReference type="Proteomes" id="UP000501780">
    <property type="component" value="Chromosome"/>
</dbReference>
<gene>
    <name evidence="2" type="ORF">BacF7301_12235</name>
</gene>
<name>A0A6H0KNL1_9BACE</name>
<feature type="signal peptide" evidence="1">
    <location>
        <begin position="1"/>
        <end position="19"/>
    </location>
</feature>
<evidence type="ECO:0000313" key="3">
    <source>
        <dbReference type="Proteomes" id="UP000501780"/>
    </source>
</evidence>
<dbReference type="PROSITE" id="PS51257">
    <property type="entry name" value="PROKAR_LIPOPROTEIN"/>
    <property type="match status" value="1"/>
</dbReference>
<feature type="chain" id="PRO_5026335802" evidence="1">
    <location>
        <begin position="20"/>
        <end position="613"/>
    </location>
</feature>
<evidence type="ECO:0000256" key="1">
    <source>
        <dbReference type="SAM" id="SignalP"/>
    </source>
</evidence>
<dbReference type="EMBL" id="CP050831">
    <property type="protein sequence ID" value="QIU94865.1"/>
    <property type="molecule type" value="Genomic_DNA"/>
</dbReference>
<dbReference type="KEGG" id="bfc:BacF7301_12235"/>